<dbReference type="Gene3D" id="3.40.220.10">
    <property type="entry name" value="Leucine Aminopeptidase, subunit E, domain 1"/>
    <property type="match status" value="1"/>
</dbReference>
<dbReference type="Gene3D" id="3.90.228.10">
    <property type="match status" value="1"/>
</dbReference>
<sequence>MEVDIRNVNLVVVFVFSATFKSLKSDLTGITVKVRGGVELEVVFGDIVNETTDVVVNSTDFTNFQGETKVKKGDILTTSPGGFPCKAILHVCGEKNVSLIEKQLLSIIQTCESSGYRSVAIPAIYFTLPLYWDNMASGENLKVVALEPSSSEYLKVKAAFTQTVQKNILKIERLQNVHLRQSYEVQKKKLSEKNRQEGGARERLLYHGTSQDSCESIIRNGFNRSFSGKHATLFGQGTYFAVSGSYSANPGYSGPAADGSQRVFVARVLTGVYTQGNSSMKVPPPRSNQPNDRYDCLVDQIANPSMFIIFNDNQAYPDYLITFC</sequence>
<proteinExistence type="inferred from homology"/>
<reference evidence="9" key="1">
    <citation type="submission" date="2023-09" db="UniProtKB">
        <authorList>
            <consortium name="Ensembl"/>
        </authorList>
    </citation>
    <scope>IDENTIFICATION</scope>
</reference>
<evidence type="ECO:0000256" key="3">
    <source>
        <dbReference type="ARBA" id="ARBA00022679"/>
    </source>
</evidence>
<dbReference type="SUPFAM" id="SSF52949">
    <property type="entry name" value="Macro domain-like"/>
    <property type="match status" value="1"/>
</dbReference>
<evidence type="ECO:0000259" key="8">
    <source>
        <dbReference type="PROSITE" id="PS51059"/>
    </source>
</evidence>
<dbReference type="PROSITE" id="PS51059">
    <property type="entry name" value="PARP_CATALYTIC"/>
    <property type="match status" value="1"/>
</dbReference>
<evidence type="ECO:0000256" key="6">
    <source>
        <dbReference type="ARBA" id="ARBA00024347"/>
    </source>
</evidence>
<keyword evidence="4 7" id="KW-0520">NAD</keyword>
<evidence type="ECO:0000256" key="1">
    <source>
        <dbReference type="ARBA" id="ARBA00004123"/>
    </source>
</evidence>
<dbReference type="GO" id="GO:0003714">
    <property type="term" value="F:transcription corepressor activity"/>
    <property type="evidence" value="ECO:0007669"/>
    <property type="project" value="TreeGrafter"/>
</dbReference>
<protein>
    <recommendedName>
        <fullName evidence="7">Poly [ADP-ribose] polymerase</fullName>
        <shortName evidence="7">PARP</shortName>
        <ecNumber evidence="7">2.4.2.-</ecNumber>
    </recommendedName>
</protein>
<dbReference type="GO" id="GO:0010629">
    <property type="term" value="P:negative regulation of gene expression"/>
    <property type="evidence" value="ECO:0007669"/>
    <property type="project" value="TreeGrafter"/>
</dbReference>
<dbReference type="InterPro" id="IPR052056">
    <property type="entry name" value="Mono-ARTD/PARP"/>
</dbReference>
<dbReference type="PANTHER" id="PTHR14453:SF107">
    <property type="entry name" value="POLY [ADP-RIBOSE] POLYMERASE"/>
    <property type="match status" value="1"/>
</dbReference>
<dbReference type="InterPro" id="IPR012317">
    <property type="entry name" value="Poly(ADP-ribose)pol_cat_dom"/>
</dbReference>
<dbReference type="GO" id="GO:0005634">
    <property type="term" value="C:nucleus"/>
    <property type="evidence" value="ECO:0007669"/>
    <property type="project" value="UniProtKB-SubCell"/>
</dbReference>
<dbReference type="PANTHER" id="PTHR14453">
    <property type="entry name" value="PARP/ZINC FINGER CCCH TYPE DOMAIN CONTAINING PROTEIN"/>
    <property type="match status" value="1"/>
</dbReference>
<evidence type="ECO:0000256" key="4">
    <source>
        <dbReference type="ARBA" id="ARBA00023027"/>
    </source>
</evidence>
<comment type="subcellular location">
    <subcellularLocation>
        <location evidence="1">Nucleus</location>
    </subcellularLocation>
</comment>
<dbReference type="AlphaFoldDB" id="A0A3B4H4R3"/>
<name>A0A3B4H4R3_9CICH</name>
<dbReference type="InterPro" id="IPR043472">
    <property type="entry name" value="Macro_dom-like"/>
</dbReference>
<keyword evidence="2 7" id="KW-0328">Glycosyltransferase</keyword>
<accession>A0A3B4H4R3</accession>
<dbReference type="Pfam" id="PF00644">
    <property type="entry name" value="PARP"/>
    <property type="match status" value="1"/>
</dbReference>
<evidence type="ECO:0000256" key="2">
    <source>
        <dbReference type="ARBA" id="ARBA00022676"/>
    </source>
</evidence>
<dbReference type="GO" id="GO:0070212">
    <property type="term" value="P:protein poly-ADP-ribosylation"/>
    <property type="evidence" value="ECO:0007669"/>
    <property type="project" value="TreeGrafter"/>
</dbReference>
<organism evidence="9">
    <name type="scientific">Pundamilia nyererei</name>
    <dbReference type="NCBI Taxonomy" id="303518"/>
    <lineage>
        <taxon>Eukaryota</taxon>
        <taxon>Metazoa</taxon>
        <taxon>Chordata</taxon>
        <taxon>Craniata</taxon>
        <taxon>Vertebrata</taxon>
        <taxon>Euteleostomi</taxon>
        <taxon>Actinopterygii</taxon>
        <taxon>Neopterygii</taxon>
        <taxon>Teleostei</taxon>
        <taxon>Neoteleostei</taxon>
        <taxon>Acanthomorphata</taxon>
        <taxon>Ovalentaria</taxon>
        <taxon>Cichlomorphae</taxon>
        <taxon>Cichliformes</taxon>
        <taxon>Cichlidae</taxon>
        <taxon>African cichlids</taxon>
        <taxon>Pseudocrenilabrinae</taxon>
        <taxon>Haplochromini</taxon>
        <taxon>Pundamilia</taxon>
    </lineage>
</organism>
<dbReference type="SUPFAM" id="SSF56399">
    <property type="entry name" value="ADP-ribosylation"/>
    <property type="match status" value="1"/>
</dbReference>
<feature type="domain" description="PARP catalytic" evidence="8">
    <location>
        <begin position="128"/>
        <end position="324"/>
    </location>
</feature>
<dbReference type="FunFam" id="3.90.228.10:FF:000008">
    <property type="entry name" value="Poly [ADP-ribose] polymerase"/>
    <property type="match status" value="1"/>
</dbReference>
<dbReference type="GO" id="GO:1990404">
    <property type="term" value="F:NAD+-protein mono-ADP-ribosyltransferase activity"/>
    <property type="evidence" value="ECO:0007669"/>
    <property type="project" value="TreeGrafter"/>
</dbReference>
<dbReference type="GeneTree" id="ENSGT00940000154311"/>
<dbReference type="GO" id="GO:0003950">
    <property type="term" value="F:NAD+ poly-ADP-ribosyltransferase activity"/>
    <property type="evidence" value="ECO:0007669"/>
    <property type="project" value="UniProtKB-UniRule"/>
</dbReference>
<dbReference type="Ensembl" id="ENSPNYT00000029092.1">
    <property type="protein sequence ID" value="ENSPNYP00000028401.1"/>
    <property type="gene ID" value="ENSPNYG00000021378.1"/>
</dbReference>
<comment type="similarity">
    <text evidence="6">Belongs to the ARTD/PARP family.</text>
</comment>
<dbReference type="GO" id="GO:0005737">
    <property type="term" value="C:cytoplasm"/>
    <property type="evidence" value="ECO:0007669"/>
    <property type="project" value="TreeGrafter"/>
</dbReference>
<keyword evidence="5" id="KW-0539">Nucleus</keyword>
<dbReference type="CDD" id="cd01439">
    <property type="entry name" value="TCCD_inducible_PARP_like"/>
    <property type="match status" value="1"/>
</dbReference>
<keyword evidence="3 7" id="KW-0808">Transferase</keyword>
<dbReference type="STRING" id="303518.ENSPNYP00000028401"/>
<evidence type="ECO:0000313" key="9">
    <source>
        <dbReference type="Ensembl" id="ENSPNYP00000028401.1"/>
    </source>
</evidence>
<evidence type="ECO:0000256" key="7">
    <source>
        <dbReference type="RuleBase" id="RU362114"/>
    </source>
</evidence>
<dbReference type="EC" id="2.4.2.-" evidence="7"/>
<evidence type="ECO:0000256" key="5">
    <source>
        <dbReference type="ARBA" id="ARBA00023242"/>
    </source>
</evidence>